<reference evidence="3" key="1">
    <citation type="submission" date="2020-07" db="EMBL/GenBank/DDBJ databases">
        <title>Clarias magur genome sequencing, assembly and annotation.</title>
        <authorList>
            <person name="Kushwaha B."/>
            <person name="Kumar R."/>
            <person name="Das P."/>
            <person name="Joshi C.G."/>
            <person name="Kumar D."/>
            <person name="Nagpure N.S."/>
            <person name="Pandey M."/>
            <person name="Agarwal S."/>
            <person name="Srivastava S."/>
            <person name="Singh M."/>
            <person name="Sahoo L."/>
            <person name="Jayasankar P."/>
            <person name="Meher P.K."/>
            <person name="Koringa P.G."/>
            <person name="Iquebal M.A."/>
            <person name="Das S.P."/>
            <person name="Bit A."/>
            <person name="Patnaik S."/>
            <person name="Patel N."/>
            <person name="Shah T.M."/>
            <person name="Hinsu A."/>
            <person name="Jena J.K."/>
        </authorList>
    </citation>
    <scope>NUCLEOTIDE SEQUENCE</scope>
    <source>
        <strain evidence="3">CIFAMagur01</strain>
        <tissue evidence="3">Testis</tissue>
    </source>
</reference>
<sequence>RGEPRHSMPYDGFQGCLSAITLNGNELPLKSKRNRHGELTAISEVKMGCMLYPNPCLGASCQNGGICNSLASG</sequence>
<dbReference type="InterPro" id="IPR001791">
    <property type="entry name" value="Laminin_G"/>
</dbReference>
<organism evidence="3 4">
    <name type="scientific">Clarias magur</name>
    <name type="common">Asian catfish</name>
    <name type="synonym">Macropteronotus magur</name>
    <dbReference type="NCBI Taxonomy" id="1594786"/>
    <lineage>
        <taxon>Eukaryota</taxon>
        <taxon>Metazoa</taxon>
        <taxon>Chordata</taxon>
        <taxon>Craniata</taxon>
        <taxon>Vertebrata</taxon>
        <taxon>Euteleostomi</taxon>
        <taxon>Actinopterygii</taxon>
        <taxon>Neopterygii</taxon>
        <taxon>Teleostei</taxon>
        <taxon>Ostariophysi</taxon>
        <taxon>Siluriformes</taxon>
        <taxon>Clariidae</taxon>
        <taxon>Clarias</taxon>
    </lineage>
</organism>
<protein>
    <submittedName>
        <fullName evidence="3">Protocadherin Fat 3-like</fullName>
    </submittedName>
</protein>
<gene>
    <name evidence="3" type="ORF">DAT39_012079</name>
</gene>
<comment type="caution">
    <text evidence="1">Lacks conserved residue(s) required for the propagation of feature annotation.</text>
</comment>
<feature type="non-terminal residue" evidence="3">
    <location>
        <position position="1"/>
    </location>
</feature>
<evidence type="ECO:0000313" key="3">
    <source>
        <dbReference type="EMBL" id="KAF5898230.1"/>
    </source>
</evidence>
<proteinExistence type="predicted"/>
<dbReference type="EMBL" id="QNUK01000206">
    <property type="protein sequence ID" value="KAF5898230.1"/>
    <property type="molecule type" value="Genomic_DNA"/>
</dbReference>
<comment type="caution">
    <text evidence="3">The sequence shown here is derived from an EMBL/GenBank/DDBJ whole genome shotgun (WGS) entry which is preliminary data.</text>
</comment>
<keyword evidence="4" id="KW-1185">Reference proteome</keyword>
<dbReference type="Proteomes" id="UP000727407">
    <property type="component" value="Unassembled WGS sequence"/>
</dbReference>
<evidence type="ECO:0000259" key="2">
    <source>
        <dbReference type="PROSITE" id="PS50025"/>
    </source>
</evidence>
<accession>A0A8J4XDF4</accession>
<dbReference type="AlphaFoldDB" id="A0A8J4XDF4"/>
<feature type="non-terminal residue" evidence="3">
    <location>
        <position position="73"/>
    </location>
</feature>
<dbReference type="PROSITE" id="PS50025">
    <property type="entry name" value="LAM_G_DOMAIN"/>
    <property type="match status" value="1"/>
</dbReference>
<evidence type="ECO:0000256" key="1">
    <source>
        <dbReference type="PROSITE-ProRule" id="PRU00122"/>
    </source>
</evidence>
<name>A0A8J4XDF4_CLAMG</name>
<evidence type="ECO:0000313" key="4">
    <source>
        <dbReference type="Proteomes" id="UP000727407"/>
    </source>
</evidence>
<feature type="domain" description="Laminin G" evidence="2">
    <location>
        <begin position="1"/>
        <end position="49"/>
    </location>
</feature>